<evidence type="ECO:0000313" key="2">
    <source>
        <dbReference type="Proteomes" id="UP000024635"/>
    </source>
</evidence>
<accession>A0A016SRU4</accession>
<protein>
    <submittedName>
        <fullName evidence="1">Uncharacterized protein</fullName>
    </submittedName>
</protein>
<name>A0A016SRU4_9BILA</name>
<comment type="caution">
    <text evidence="1">The sequence shown here is derived from an EMBL/GenBank/DDBJ whole genome shotgun (WGS) entry which is preliminary data.</text>
</comment>
<dbReference type="AlphaFoldDB" id="A0A016SRU4"/>
<sequence length="99" mass="11057">MDKMDEETPDVRRMITDAEWRSTDIVSTIAITHIASAMSSVWKRSRAISVAVDTCIYSVSESDTVGEQKMCIVGRIPTAIDTLLLLSDRIRLRLTRNAA</sequence>
<organism evidence="1 2">
    <name type="scientific">Ancylostoma ceylanicum</name>
    <dbReference type="NCBI Taxonomy" id="53326"/>
    <lineage>
        <taxon>Eukaryota</taxon>
        <taxon>Metazoa</taxon>
        <taxon>Ecdysozoa</taxon>
        <taxon>Nematoda</taxon>
        <taxon>Chromadorea</taxon>
        <taxon>Rhabditida</taxon>
        <taxon>Rhabditina</taxon>
        <taxon>Rhabditomorpha</taxon>
        <taxon>Strongyloidea</taxon>
        <taxon>Ancylostomatidae</taxon>
        <taxon>Ancylostomatinae</taxon>
        <taxon>Ancylostoma</taxon>
    </lineage>
</organism>
<keyword evidence="2" id="KW-1185">Reference proteome</keyword>
<evidence type="ECO:0000313" key="1">
    <source>
        <dbReference type="EMBL" id="EYB93438.1"/>
    </source>
</evidence>
<dbReference type="EMBL" id="JARK01001518">
    <property type="protein sequence ID" value="EYB93438.1"/>
    <property type="molecule type" value="Genomic_DNA"/>
</dbReference>
<proteinExistence type="predicted"/>
<dbReference type="Proteomes" id="UP000024635">
    <property type="component" value="Unassembled WGS sequence"/>
</dbReference>
<gene>
    <name evidence="1" type="primary">Acey_s0182.g892</name>
    <name evidence="1" type="ORF">Y032_0182g892</name>
</gene>
<reference evidence="2" key="1">
    <citation type="journal article" date="2015" name="Nat. Genet.">
        <title>The genome and transcriptome of the zoonotic hookworm Ancylostoma ceylanicum identify infection-specific gene families.</title>
        <authorList>
            <person name="Schwarz E.M."/>
            <person name="Hu Y."/>
            <person name="Antoshechkin I."/>
            <person name="Miller M.M."/>
            <person name="Sternberg P.W."/>
            <person name="Aroian R.V."/>
        </authorList>
    </citation>
    <scope>NUCLEOTIDE SEQUENCE</scope>
    <source>
        <strain evidence="2">HY135</strain>
    </source>
</reference>